<dbReference type="EMBL" id="GU580943">
    <property type="protein sequence ID" value="ADD81168.1"/>
    <property type="molecule type" value="Genomic_DNA"/>
</dbReference>
<reference evidence="1 2" key="1">
    <citation type="journal article" date="2011" name="Appl. Environ. Microbiol.">
        <title>Genomic and functional analyses of Rhodococcus equi phages ReqiPepy6, ReqiPoco6, ReqiPine5, and ReqiDocB7.</title>
        <authorList>
            <person name="Summer E.J."/>
            <person name="Liu M."/>
            <person name="Gill J.J."/>
            <person name="Grant M."/>
            <person name="Chan-Cortes T.N."/>
            <person name="Ferguson L."/>
            <person name="Janes C."/>
            <person name="Lange K."/>
            <person name="Bertoli M."/>
            <person name="Moore C."/>
            <person name="Orchard R.C."/>
            <person name="Cohen N."/>
            <person name="Young R."/>
        </authorList>
    </citation>
    <scope>NUCLEOTIDE SEQUENCE [LARGE SCALE GENOMIC DNA]</scope>
</reference>
<protein>
    <submittedName>
        <fullName evidence="1">Gp63</fullName>
    </submittedName>
</protein>
<proteinExistence type="predicted"/>
<name>D4P838_9CAUD</name>
<accession>D4P838</accession>
<dbReference type="GeneID" id="18564174"/>
<keyword evidence="2" id="KW-1185">Reference proteome</keyword>
<sequence>MPPRKRQTRTSLSAQAAAKQIRAATALQLRLRDKTTAEIAKVLNTSPTTVSNDIQWYLDEIIAKPARDRVAEQLAVIADTRSSTLQLRDDLLAYLSGHIEQVQRYYDGDVPKDDKGNDLPAPEMDNNAIGKLTALNDSLIKLADHEAKLTGIYAPTKVAVMSLDENFSETAAKILGQLRDQKAITPATGTVDVHRAADHIDAEVVSVVDDPAPDDWIDG</sequence>
<gene>
    <name evidence="1" type="ORF">ReqiPine5gene63</name>
</gene>
<dbReference type="RefSeq" id="YP_009016244.1">
    <property type="nucleotide sequence ID" value="NC_023722.1"/>
</dbReference>
<organism evidence="1 2">
    <name type="scientific">Rhodococcus phage ReqiPine5</name>
    <dbReference type="NCBI Taxonomy" id="691963"/>
    <lineage>
        <taxon>Viruses</taxon>
        <taxon>Duplodnaviria</taxon>
        <taxon>Heunggongvirae</taxon>
        <taxon>Uroviricota</taxon>
        <taxon>Caudoviricetes</taxon>
        <taxon>Caudoviricetes incertae sedis</taxon>
        <taxon>Reqipinevirus</taxon>
        <taxon>Reqipinevirus reqipine5</taxon>
    </lineage>
</organism>
<evidence type="ECO:0000313" key="1">
    <source>
        <dbReference type="EMBL" id="ADD81168.1"/>
    </source>
</evidence>
<dbReference type="KEGG" id="vg:18564174"/>
<evidence type="ECO:0000313" key="2">
    <source>
        <dbReference type="Proteomes" id="UP000001504"/>
    </source>
</evidence>
<dbReference type="Proteomes" id="UP000001504">
    <property type="component" value="Segment"/>
</dbReference>